<gene>
    <name evidence="1" type="ORF">Bun01g_22810</name>
    <name evidence="2" type="ORF">ERS852510_03289</name>
</gene>
<organism evidence="2 3">
    <name type="scientific">Bacteroides uniformis</name>
    <dbReference type="NCBI Taxonomy" id="820"/>
    <lineage>
        <taxon>Bacteria</taxon>
        <taxon>Pseudomonadati</taxon>
        <taxon>Bacteroidota</taxon>
        <taxon>Bacteroidia</taxon>
        <taxon>Bacteroidales</taxon>
        <taxon>Bacteroidaceae</taxon>
        <taxon>Bacteroides</taxon>
    </lineage>
</organism>
<accession>A0A174PIE0</accession>
<reference evidence="1 4" key="2">
    <citation type="submission" date="2019-06" db="EMBL/GenBank/DDBJ databases">
        <title>Complete genome sequence of Bacteroides uniformis NBRC 113350.</title>
        <authorList>
            <person name="Miura T."/>
            <person name="Furukawa M."/>
            <person name="Shimamura M."/>
            <person name="Ohyama Y."/>
            <person name="Yamazoe A."/>
            <person name="Kawasaki H."/>
        </authorList>
    </citation>
    <scope>NUCLEOTIDE SEQUENCE [LARGE SCALE GENOMIC DNA]</scope>
    <source>
        <strain evidence="1 4">NBRC 113350</strain>
    </source>
</reference>
<dbReference type="EMBL" id="AP019724">
    <property type="protein sequence ID" value="BBK87911.1"/>
    <property type="molecule type" value="Genomic_DNA"/>
</dbReference>
<evidence type="ECO:0000313" key="1">
    <source>
        <dbReference type="EMBL" id="BBK87911.1"/>
    </source>
</evidence>
<dbReference type="AlphaFoldDB" id="A0A174PIE0"/>
<protein>
    <submittedName>
        <fullName evidence="2">Uncharacterized protein</fullName>
    </submittedName>
</protein>
<dbReference type="Proteomes" id="UP000095766">
    <property type="component" value="Unassembled WGS sequence"/>
</dbReference>
<dbReference type="Proteomes" id="UP000320533">
    <property type="component" value="Chromosome"/>
</dbReference>
<reference evidence="2 3" key="1">
    <citation type="submission" date="2015-09" db="EMBL/GenBank/DDBJ databases">
        <authorList>
            <consortium name="Pathogen Informatics"/>
        </authorList>
    </citation>
    <scope>NUCLEOTIDE SEQUENCE [LARGE SCALE GENOMIC DNA]</scope>
    <source>
        <strain evidence="2 3">2789STDY5834898</strain>
    </source>
</reference>
<evidence type="ECO:0000313" key="2">
    <source>
        <dbReference type="EMBL" id="CUQ13777.1"/>
    </source>
</evidence>
<evidence type="ECO:0000313" key="3">
    <source>
        <dbReference type="Proteomes" id="UP000095766"/>
    </source>
</evidence>
<evidence type="ECO:0000313" key="4">
    <source>
        <dbReference type="Proteomes" id="UP000320533"/>
    </source>
</evidence>
<dbReference type="EMBL" id="CZAO01000017">
    <property type="protein sequence ID" value="CUQ13777.1"/>
    <property type="molecule type" value="Genomic_DNA"/>
</dbReference>
<sequence>MDAKSTKNNRRTKINPIFLEKSFIIAKFVNYNELINNNMEEAKGQSILDKMLTTFINTLVKAAENEAQTHFGKNLEEVLKHFMAKVNSDFEKQCLLWYFTKKGQTMTVSSEVFERIAKAAVASRAASEKLFHGPQKVIIKGKVYYSQTISFYENDEFDYALGCATIFFDEEGVPVGLKDIYDFNEAKHRDTNAESDTTFMAKFEKANLAKSYAILYGINDYDLHD</sequence>
<proteinExistence type="predicted"/>
<dbReference type="KEGG" id="bun:Bun01g_22810"/>
<name>A0A174PIE0_BACUN</name>